<keyword evidence="10" id="KW-1185">Reference proteome</keyword>
<dbReference type="CDD" id="cd06261">
    <property type="entry name" value="TM_PBP2"/>
    <property type="match status" value="1"/>
</dbReference>
<evidence type="ECO:0000313" key="10">
    <source>
        <dbReference type="Proteomes" id="UP000310636"/>
    </source>
</evidence>
<dbReference type="GO" id="GO:0055085">
    <property type="term" value="P:transmembrane transport"/>
    <property type="evidence" value="ECO:0007669"/>
    <property type="project" value="InterPro"/>
</dbReference>
<evidence type="ECO:0000256" key="4">
    <source>
        <dbReference type="ARBA" id="ARBA00022692"/>
    </source>
</evidence>
<dbReference type="AlphaFoldDB" id="A0A4S4BF89"/>
<organism evidence="9 10">
    <name type="scientific">Cohnella fermenti</name>
    <dbReference type="NCBI Taxonomy" id="2565925"/>
    <lineage>
        <taxon>Bacteria</taxon>
        <taxon>Bacillati</taxon>
        <taxon>Bacillota</taxon>
        <taxon>Bacilli</taxon>
        <taxon>Bacillales</taxon>
        <taxon>Paenibacillaceae</taxon>
        <taxon>Cohnella</taxon>
    </lineage>
</organism>
<accession>A0A4S4BF89</accession>
<dbReference type="InterPro" id="IPR035906">
    <property type="entry name" value="MetI-like_sf"/>
</dbReference>
<sequence>MRNKISMGTLARSGLLLLWSVILIIPLMLLLFGAVKSSSAFMMDPYSWPDKLVLTNFSDAWNQADLARALLNSVLVTGCSILSLAVLGSAGAYPLARRASKLSSILYIFFISGIMLPFQLAMIPLYKLMGGLHLTNTYFGAIMIYVASTLPFVIFLYTGFLKSVPRELEEAATIDGCGPIRTFVSIIFPLLKPVTATVVITNSLNIWNDFLVPLLFLQEKASRTIPMAIFTFVGQYNNNWSLIFASIAISSLPLILLFLLLQKYFIKGIAGGAVKG</sequence>
<feature type="transmembrane region" description="Helical" evidence="7">
    <location>
        <begin position="105"/>
        <end position="126"/>
    </location>
</feature>
<dbReference type="GO" id="GO:0005886">
    <property type="term" value="C:plasma membrane"/>
    <property type="evidence" value="ECO:0007669"/>
    <property type="project" value="UniProtKB-SubCell"/>
</dbReference>
<dbReference type="SUPFAM" id="SSF161098">
    <property type="entry name" value="MetI-like"/>
    <property type="match status" value="1"/>
</dbReference>
<feature type="transmembrane region" description="Helical" evidence="7">
    <location>
        <begin position="182"/>
        <end position="207"/>
    </location>
</feature>
<keyword evidence="5 7" id="KW-1133">Transmembrane helix</keyword>
<dbReference type="InterPro" id="IPR000515">
    <property type="entry name" value="MetI-like"/>
</dbReference>
<evidence type="ECO:0000256" key="1">
    <source>
        <dbReference type="ARBA" id="ARBA00004651"/>
    </source>
</evidence>
<name>A0A4S4BF89_9BACL</name>
<keyword evidence="3" id="KW-1003">Cell membrane</keyword>
<dbReference type="Gene3D" id="1.10.3720.10">
    <property type="entry name" value="MetI-like"/>
    <property type="match status" value="1"/>
</dbReference>
<feature type="transmembrane region" description="Helical" evidence="7">
    <location>
        <begin position="69"/>
        <end position="93"/>
    </location>
</feature>
<dbReference type="RefSeq" id="WP_136373766.1">
    <property type="nucleotide sequence ID" value="NZ_SSOB01000066.1"/>
</dbReference>
<keyword evidence="4 7" id="KW-0812">Transmembrane</keyword>
<dbReference type="PROSITE" id="PS50928">
    <property type="entry name" value="ABC_TM1"/>
    <property type="match status" value="1"/>
</dbReference>
<evidence type="ECO:0000259" key="8">
    <source>
        <dbReference type="PROSITE" id="PS50928"/>
    </source>
</evidence>
<evidence type="ECO:0000256" key="7">
    <source>
        <dbReference type="RuleBase" id="RU363032"/>
    </source>
</evidence>
<reference evidence="9 10" key="1">
    <citation type="submission" date="2019-04" db="EMBL/GenBank/DDBJ databases">
        <title>Cohnella sp. nov. isolated from preserved vegetables.</title>
        <authorList>
            <person name="Lin S.-Y."/>
            <person name="Hung M.-H."/>
            <person name="Young C.-C."/>
        </authorList>
    </citation>
    <scope>NUCLEOTIDE SEQUENCE [LARGE SCALE GENOMIC DNA]</scope>
    <source>
        <strain evidence="9 10">CC-MHH1044</strain>
    </source>
</reference>
<dbReference type="Pfam" id="PF00528">
    <property type="entry name" value="BPD_transp_1"/>
    <property type="match status" value="1"/>
</dbReference>
<feature type="domain" description="ABC transmembrane type-1" evidence="8">
    <location>
        <begin position="70"/>
        <end position="261"/>
    </location>
</feature>
<dbReference type="Proteomes" id="UP000310636">
    <property type="component" value="Unassembled WGS sequence"/>
</dbReference>
<dbReference type="PANTHER" id="PTHR43744:SF8">
    <property type="entry name" value="SN-GLYCEROL-3-PHOSPHATE TRANSPORT SYSTEM PERMEASE PROTEIN UGPE"/>
    <property type="match status" value="1"/>
</dbReference>
<dbReference type="OrthoDB" id="9772609at2"/>
<evidence type="ECO:0000256" key="5">
    <source>
        <dbReference type="ARBA" id="ARBA00022989"/>
    </source>
</evidence>
<proteinExistence type="inferred from homology"/>
<evidence type="ECO:0000256" key="2">
    <source>
        <dbReference type="ARBA" id="ARBA00022448"/>
    </source>
</evidence>
<feature type="transmembrane region" description="Helical" evidence="7">
    <location>
        <begin position="138"/>
        <end position="161"/>
    </location>
</feature>
<feature type="transmembrane region" description="Helical" evidence="7">
    <location>
        <begin position="240"/>
        <end position="261"/>
    </location>
</feature>
<evidence type="ECO:0000256" key="3">
    <source>
        <dbReference type="ARBA" id="ARBA00022475"/>
    </source>
</evidence>
<keyword evidence="6 7" id="KW-0472">Membrane</keyword>
<comment type="subcellular location">
    <subcellularLocation>
        <location evidence="1 7">Cell membrane</location>
        <topology evidence="1 7">Multi-pass membrane protein</topology>
    </subcellularLocation>
</comment>
<dbReference type="PANTHER" id="PTHR43744">
    <property type="entry name" value="ABC TRANSPORTER PERMEASE PROTEIN MG189-RELATED-RELATED"/>
    <property type="match status" value="1"/>
</dbReference>
<comment type="caution">
    <text evidence="9">The sequence shown here is derived from an EMBL/GenBank/DDBJ whole genome shotgun (WGS) entry which is preliminary data.</text>
</comment>
<evidence type="ECO:0000256" key="6">
    <source>
        <dbReference type="ARBA" id="ARBA00023136"/>
    </source>
</evidence>
<comment type="similarity">
    <text evidence="7">Belongs to the binding-protein-dependent transport system permease family.</text>
</comment>
<protein>
    <submittedName>
        <fullName evidence="9">Carbohydrate ABC transporter permease</fullName>
    </submittedName>
</protein>
<dbReference type="EMBL" id="SSOB01000066">
    <property type="protein sequence ID" value="THF72940.1"/>
    <property type="molecule type" value="Genomic_DNA"/>
</dbReference>
<keyword evidence="2 7" id="KW-0813">Transport</keyword>
<gene>
    <name evidence="9" type="ORF">E6C55_31225</name>
</gene>
<evidence type="ECO:0000313" key="9">
    <source>
        <dbReference type="EMBL" id="THF72940.1"/>
    </source>
</evidence>